<comment type="caution">
    <text evidence="2">The sequence shown here is derived from an EMBL/GenBank/DDBJ whole genome shotgun (WGS) entry which is preliminary data.</text>
</comment>
<feature type="compositionally biased region" description="Basic and acidic residues" evidence="1">
    <location>
        <begin position="68"/>
        <end position="80"/>
    </location>
</feature>
<feature type="region of interest" description="Disordered" evidence="1">
    <location>
        <begin position="24"/>
        <end position="109"/>
    </location>
</feature>
<protein>
    <submittedName>
        <fullName evidence="2">Calcium-binding protein</fullName>
    </submittedName>
</protein>
<evidence type="ECO:0000256" key="1">
    <source>
        <dbReference type="SAM" id="MobiDB-lite"/>
    </source>
</evidence>
<accession>A0ABV7J0J6</accession>
<evidence type="ECO:0000313" key="2">
    <source>
        <dbReference type="EMBL" id="MFC3180942.1"/>
    </source>
</evidence>
<proteinExistence type="predicted"/>
<dbReference type="PRINTS" id="PR00313">
    <property type="entry name" value="CABNDNGRPT"/>
</dbReference>
<evidence type="ECO:0000313" key="3">
    <source>
        <dbReference type="Proteomes" id="UP001595547"/>
    </source>
</evidence>
<feature type="compositionally biased region" description="Basic and acidic residues" evidence="1">
    <location>
        <begin position="30"/>
        <end position="41"/>
    </location>
</feature>
<gene>
    <name evidence="2" type="ORF">ACFOGH_08075</name>
</gene>
<organism evidence="2 3">
    <name type="scientific">Cypionkella sinensis</name>
    <dbReference type="NCBI Taxonomy" id="1756043"/>
    <lineage>
        <taxon>Bacteria</taxon>
        <taxon>Pseudomonadati</taxon>
        <taxon>Pseudomonadota</taxon>
        <taxon>Alphaproteobacteria</taxon>
        <taxon>Rhodobacterales</taxon>
        <taxon>Paracoccaceae</taxon>
        <taxon>Cypionkella</taxon>
    </lineage>
</organism>
<reference evidence="3" key="1">
    <citation type="journal article" date="2019" name="Int. J. Syst. Evol. Microbiol.">
        <title>The Global Catalogue of Microorganisms (GCM) 10K type strain sequencing project: providing services to taxonomists for standard genome sequencing and annotation.</title>
        <authorList>
            <consortium name="The Broad Institute Genomics Platform"/>
            <consortium name="The Broad Institute Genome Sequencing Center for Infectious Disease"/>
            <person name="Wu L."/>
            <person name="Ma J."/>
        </authorList>
    </citation>
    <scope>NUCLEOTIDE SEQUENCE [LARGE SCALE GENOMIC DNA]</scope>
    <source>
        <strain evidence="3">KCTC 52039</strain>
    </source>
</reference>
<dbReference type="RefSeq" id="WP_380072560.1">
    <property type="nucleotide sequence ID" value="NZ_JBHRTO010000001.1"/>
</dbReference>
<dbReference type="InterPro" id="IPR011049">
    <property type="entry name" value="Serralysin-like_metalloprot_C"/>
</dbReference>
<dbReference type="Proteomes" id="UP001595547">
    <property type="component" value="Unassembled WGS sequence"/>
</dbReference>
<dbReference type="Gene3D" id="2.150.10.10">
    <property type="entry name" value="Serralysin-like metalloprotease, C-terminal"/>
    <property type="match status" value="1"/>
</dbReference>
<sequence length="360" mass="36999">MDLLILGSLLLTGGLLALAGVFDGGDDKDDDKPDEPQRGTEGDDTLAGDHGIFHGLRGDDQITVSGDAEGHGDKGDDRLTVSDTATGFGGEGQDTITASGESTVHGGSGRDLIFASDEVIADGGSGGDSISIRDAAVGYGGSGQDSLYMEGNSTIYGGDDADNLDVRGNGTAYGDAGDDDLRGFGASHLYGGEGNDRLDDFGHASTLSGGAGDDLIRTSSGLADAGAGNDVLEINWAPNHFTGAGVARAELSVTGGEGGDTFLAHADYARDDETFIINDFDPMQDHLSLGITEAQQAHATITTTAFATYTEVTVTLPDMQVLVAGNTLQTVPQVLHLRLNGVTDPSLVRYDIQTSPDRSP</sequence>
<dbReference type="SUPFAM" id="SSF51120">
    <property type="entry name" value="beta-Roll"/>
    <property type="match status" value="1"/>
</dbReference>
<dbReference type="EMBL" id="JBHRTO010000001">
    <property type="protein sequence ID" value="MFC3180942.1"/>
    <property type="molecule type" value="Genomic_DNA"/>
</dbReference>
<keyword evidence="3" id="KW-1185">Reference proteome</keyword>
<name>A0ABV7J0J6_9RHOB</name>
<dbReference type="Gene3D" id="2.160.20.160">
    <property type="match status" value="1"/>
</dbReference>